<feature type="transmembrane region" description="Helical" evidence="6">
    <location>
        <begin position="50"/>
        <end position="71"/>
    </location>
</feature>
<comment type="subcellular location">
    <subcellularLocation>
        <location evidence="1">Cell membrane</location>
        <topology evidence="1">Multi-pass membrane protein</topology>
    </subcellularLocation>
</comment>
<name>A0A1M6JKX5_9CLOT</name>
<reference evidence="8 9" key="1">
    <citation type="submission" date="2016-11" db="EMBL/GenBank/DDBJ databases">
        <authorList>
            <person name="Jaros S."/>
            <person name="Januszkiewicz K."/>
            <person name="Wedrychowicz H."/>
        </authorList>
    </citation>
    <scope>NUCLEOTIDE SEQUENCE [LARGE SCALE GENOMIC DNA]</scope>
    <source>
        <strain evidence="8 9">DSM 21864</strain>
    </source>
</reference>
<proteinExistence type="predicted"/>
<dbReference type="AlphaFoldDB" id="A0A1M6JKX5"/>
<dbReference type="RefSeq" id="WP_073008725.1">
    <property type="nucleotide sequence ID" value="NZ_FQZO01000005.1"/>
</dbReference>
<dbReference type="PANTHER" id="PTHR43826">
    <property type="entry name" value="GLUCOSE-6-PHOSPHATE EXCHANGER SLC37A4"/>
    <property type="match status" value="1"/>
</dbReference>
<dbReference type="InterPro" id="IPR011701">
    <property type="entry name" value="MFS"/>
</dbReference>
<dbReference type="InterPro" id="IPR020846">
    <property type="entry name" value="MFS_dom"/>
</dbReference>
<feature type="transmembrane region" description="Helical" evidence="6">
    <location>
        <begin position="103"/>
        <end position="121"/>
    </location>
</feature>
<dbReference type="PANTHER" id="PTHR43826:SF3">
    <property type="entry name" value="GLUCOSE-6-PHOSPHATE EXCHANGER SLC37A4"/>
    <property type="match status" value="1"/>
</dbReference>
<sequence>MKKSYEFYKWRIWLILAAAFVMALFHRMASGVVAEELTKELSLSASQLGNIASITYYTYAFMQIPAGMLLDSIGPRKVSALGMLFTALGSVVFGAATNVYLAYLGRFLVGLGTSVIFISVLKAQSNWFTLKEFSKASGRLSFIGNLGGVLATFPLAALVLKVGWRGSFYIMSLICFIISVFIWKYVKDTPADLGFEDINKVKTPVKVNIKEAFIIVTKNSVTWRNFLLLFALVGCTTTFTGLWGVTYLTSVYELTKASAAFYISFVIYGFVVGSLFIGRASHIFKNNLMMYPRIAASIITIIWFYILIIAQGQPPLNVLPVLFFLMGALAMSHILCFTDIKENISESYNGIATSIVNSGEFIGSSIISIFIGVILDTKWQGTMINGSKAYGIAEYKLAFLLFLAISVIGVFASFIKPTEVCTNEELVEEVL</sequence>
<feature type="domain" description="Major facilitator superfamily (MFS) profile" evidence="7">
    <location>
        <begin position="12"/>
        <end position="421"/>
    </location>
</feature>
<dbReference type="GO" id="GO:0005886">
    <property type="term" value="C:plasma membrane"/>
    <property type="evidence" value="ECO:0007669"/>
    <property type="project" value="UniProtKB-SubCell"/>
</dbReference>
<evidence type="ECO:0000256" key="5">
    <source>
        <dbReference type="ARBA" id="ARBA00023136"/>
    </source>
</evidence>
<keyword evidence="9" id="KW-1185">Reference proteome</keyword>
<dbReference type="Gene3D" id="1.20.1250.20">
    <property type="entry name" value="MFS general substrate transporter like domains"/>
    <property type="match status" value="2"/>
</dbReference>
<feature type="transmembrane region" description="Helical" evidence="6">
    <location>
        <begin position="226"/>
        <end position="247"/>
    </location>
</feature>
<evidence type="ECO:0000313" key="9">
    <source>
        <dbReference type="Proteomes" id="UP000184080"/>
    </source>
</evidence>
<dbReference type="GO" id="GO:0061513">
    <property type="term" value="F:glucose 6-phosphate:phosphate antiporter activity"/>
    <property type="evidence" value="ECO:0007669"/>
    <property type="project" value="TreeGrafter"/>
</dbReference>
<keyword evidence="4 6" id="KW-1133">Transmembrane helix</keyword>
<feature type="transmembrane region" description="Helical" evidence="6">
    <location>
        <begin position="166"/>
        <end position="186"/>
    </location>
</feature>
<evidence type="ECO:0000256" key="1">
    <source>
        <dbReference type="ARBA" id="ARBA00004651"/>
    </source>
</evidence>
<dbReference type="SUPFAM" id="SSF103473">
    <property type="entry name" value="MFS general substrate transporter"/>
    <property type="match status" value="1"/>
</dbReference>
<organism evidence="8 9">
    <name type="scientific">Clostridium amylolyticum</name>
    <dbReference type="NCBI Taxonomy" id="1121298"/>
    <lineage>
        <taxon>Bacteria</taxon>
        <taxon>Bacillati</taxon>
        <taxon>Bacillota</taxon>
        <taxon>Clostridia</taxon>
        <taxon>Eubacteriales</taxon>
        <taxon>Clostridiaceae</taxon>
        <taxon>Clostridium</taxon>
    </lineage>
</organism>
<dbReference type="STRING" id="1121298.SAMN05444401_3140"/>
<evidence type="ECO:0000259" key="7">
    <source>
        <dbReference type="PROSITE" id="PS50850"/>
    </source>
</evidence>
<feature type="transmembrane region" description="Helical" evidence="6">
    <location>
        <begin position="259"/>
        <end position="278"/>
    </location>
</feature>
<keyword evidence="2" id="KW-0813">Transport</keyword>
<dbReference type="InterPro" id="IPR051337">
    <property type="entry name" value="OPA_Antiporter"/>
</dbReference>
<feature type="transmembrane region" description="Helical" evidence="6">
    <location>
        <begin position="290"/>
        <end position="310"/>
    </location>
</feature>
<evidence type="ECO:0000256" key="2">
    <source>
        <dbReference type="ARBA" id="ARBA00022448"/>
    </source>
</evidence>
<feature type="transmembrane region" description="Helical" evidence="6">
    <location>
        <begin position="350"/>
        <end position="375"/>
    </location>
</feature>
<evidence type="ECO:0000256" key="6">
    <source>
        <dbReference type="SAM" id="Phobius"/>
    </source>
</evidence>
<protein>
    <submittedName>
        <fullName evidence="8">Sugar phosphate permease</fullName>
    </submittedName>
</protein>
<evidence type="ECO:0000256" key="3">
    <source>
        <dbReference type="ARBA" id="ARBA00022692"/>
    </source>
</evidence>
<dbReference type="PROSITE" id="PS50850">
    <property type="entry name" value="MFS"/>
    <property type="match status" value="1"/>
</dbReference>
<dbReference type="GO" id="GO:0035435">
    <property type="term" value="P:phosphate ion transmembrane transport"/>
    <property type="evidence" value="ECO:0007669"/>
    <property type="project" value="TreeGrafter"/>
</dbReference>
<dbReference type="InterPro" id="IPR036259">
    <property type="entry name" value="MFS_trans_sf"/>
</dbReference>
<dbReference type="Pfam" id="PF07690">
    <property type="entry name" value="MFS_1"/>
    <property type="match status" value="1"/>
</dbReference>
<dbReference type="EMBL" id="FQZO01000005">
    <property type="protein sequence ID" value="SHJ47346.1"/>
    <property type="molecule type" value="Genomic_DNA"/>
</dbReference>
<evidence type="ECO:0000313" key="8">
    <source>
        <dbReference type="EMBL" id="SHJ47346.1"/>
    </source>
</evidence>
<feature type="transmembrane region" description="Helical" evidence="6">
    <location>
        <begin position="316"/>
        <end position="338"/>
    </location>
</feature>
<keyword evidence="3 6" id="KW-0812">Transmembrane</keyword>
<feature type="transmembrane region" description="Helical" evidence="6">
    <location>
        <begin position="142"/>
        <end position="160"/>
    </location>
</feature>
<dbReference type="Proteomes" id="UP000184080">
    <property type="component" value="Unassembled WGS sequence"/>
</dbReference>
<feature type="transmembrane region" description="Helical" evidence="6">
    <location>
        <begin position="78"/>
        <end position="97"/>
    </location>
</feature>
<feature type="transmembrane region" description="Helical" evidence="6">
    <location>
        <begin position="395"/>
        <end position="415"/>
    </location>
</feature>
<keyword evidence="5 6" id="KW-0472">Membrane</keyword>
<gene>
    <name evidence="8" type="ORF">SAMN05444401_3140</name>
</gene>
<evidence type="ECO:0000256" key="4">
    <source>
        <dbReference type="ARBA" id="ARBA00022989"/>
    </source>
</evidence>
<accession>A0A1M6JKX5</accession>